<evidence type="ECO:0000256" key="3">
    <source>
        <dbReference type="ARBA" id="ARBA00022989"/>
    </source>
</evidence>
<dbReference type="InterPro" id="IPR036259">
    <property type="entry name" value="MFS_trans_sf"/>
</dbReference>
<evidence type="ECO:0000256" key="4">
    <source>
        <dbReference type="ARBA" id="ARBA00023136"/>
    </source>
</evidence>
<feature type="transmembrane region" description="Helical" evidence="5">
    <location>
        <begin position="107"/>
        <end position="125"/>
    </location>
</feature>
<organism evidence="7 8">
    <name type="scientific">Hymenobacter gelipurpurascens</name>
    <dbReference type="NCBI Taxonomy" id="89968"/>
    <lineage>
        <taxon>Bacteria</taxon>
        <taxon>Pseudomonadati</taxon>
        <taxon>Bacteroidota</taxon>
        <taxon>Cytophagia</taxon>
        <taxon>Cytophagales</taxon>
        <taxon>Hymenobacteraceae</taxon>
        <taxon>Hymenobacter</taxon>
    </lineage>
</organism>
<feature type="transmembrane region" description="Helical" evidence="5">
    <location>
        <begin position="333"/>
        <end position="357"/>
    </location>
</feature>
<name>A0A212TF55_9BACT</name>
<feature type="transmembrane region" description="Helical" evidence="5">
    <location>
        <begin position="212"/>
        <end position="235"/>
    </location>
</feature>
<dbReference type="CDD" id="cd17393">
    <property type="entry name" value="MFS_MosC_like"/>
    <property type="match status" value="1"/>
</dbReference>
<reference evidence="8" key="1">
    <citation type="submission" date="2017-06" db="EMBL/GenBank/DDBJ databases">
        <authorList>
            <person name="Varghese N."/>
            <person name="Submissions S."/>
        </authorList>
    </citation>
    <scope>NUCLEOTIDE SEQUENCE [LARGE SCALE GENOMIC DNA]</scope>
    <source>
        <strain evidence="8">DSM 11116</strain>
    </source>
</reference>
<dbReference type="EMBL" id="FYEW01000001">
    <property type="protein sequence ID" value="SNC64688.1"/>
    <property type="molecule type" value="Genomic_DNA"/>
</dbReference>
<feature type="transmembrane region" description="Helical" evidence="5">
    <location>
        <begin position="363"/>
        <end position="381"/>
    </location>
</feature>
<keyword evidence="2 5" id="KW-0812">Transmembrane</keyword>
<dbReference type="Pfam" id="PF07690">
    <property type="entry name" value="MFS_1"/>
    <property type="match status" value="1"/>
</dbReference>
<dbReference type="SUPFAM" id="SSF103473">
    <property type="entry name" value="MFS general substrate transporter"/>
    <property type="match status" value="1"/>
</dbReference>
<evidence type="ECO:0000256" key="2">
    <source>
        <dbReference type="ARBA" id="ARBA00022692"/>
    </source>
</evidence>
<dbReference type="Pfam" id="PF13347">
    <property type="entry name" value="MFS_2"/>
    <property type="match status" value="1"/>
</dbReference>
<feature type="domain" description="Major facilitator superfamily (MFS) profile" evidence="6">
    <location>
        <begin position="17"/>
        <end position="386"/>
    </location>
</feature>
<dbReference type="RefSeq" id="WP_088842399.1">
    <property type="nucleotide sequence ID" value="NZ_FYEW01000001.1"/>
</dbReference>
<dbReference type="OrthoDB" id="9809599at2"/>
<dbReference type="GO" id="GO:0016020">
    <property type="term" value="C:membrane"/>
    <property type="evidence" value="ECO:0007669"/>
    <property type="project" value="UniProtKB-SubCell"/>
</dbReference>
<evidence type="ECO:0000313" key="8">
    <source>
        <dbReference type="Proteomes" id="UP000198131"/>
    </source>
</evidence>
<feature type="transmembrane region" description="Helical" evidence="5">
    <location>
        <begin position="247"/>
        <end position="266"/>
    </location>
</feature>
<keyword evidence="4 5" id="KW-0472">Membrane</keyword>
<gene>
    <name evidence="7" type="ORF">SAMN06265337_1130</name>
</gene>
<keyword evidence="3 5" id="KW-1133">Transmembrane helix</keyword>
<keyword evidence="8" id="KW-1185">Reference proteome</keyword>
<dbReference type="Gene3D" id="1.20.1250.20">
    <property type="entry name" value="MFS general substrate transporter like domains"/>
    <property type="match status" value="2"/>
</dbReference>
<dbReference type="PANTHER" id="PTHR23514">
    <property type="entry name" value="BYPASS OF STOP CODON PROTEIN 6"/>
    <property type="match status" value="1"/>
</dbReference>
<dbReference type="AlphaFoldDB" id="A0A212TF55"/>
<dbReference type="InterPro" id="IPR051788">
    <property type="entry name" value="MFS_Transporter"/>
</dbReference>
<dbReference type="PROSITE" id="PS50850">
    <property type="entry name" value="MFS"/>
    <property type="match status" value="1"/>
</dbReference>
<proteinExistence type="predicted"/>
<feature type="transmembrane region" description="Helical" evidence="5">
    <location>
        <begin position="278"/>
        <end position="296"/>
    </location>
</feature>
<feature type="transmembrane region" description="Helical" evidence="5">
    <location>
        <begin position="83"/>
        <end position="101"/>
    </location>
</feature>
<evidence type="ECO:0000256" key="5">
    <source>
        <dbReference type="SAM" id="Phobius"/>
    </source>
</evidence>
<dbReference type="GO" id="GO:0022857">
    <property type="term" value="F:transmembrane transporter activity"/>
    <property type="evidence" value="ECO:0007669"/>
    <property type="project" value="InterPro"/>
</dbReference>
<protein>
    <submittedName>
        <fullName evidence="7">Fucose permease</fullName>
    </submittedName>
</protein>
<evidence type="ECO:0000259" key="6">
    <source>
        <dbReference type="PROSITE" id="PS50850"/>
    </source>
</evidence>
<dbReference type="InterPro" id="IPR020846">
    <property type="entry name" value="MFS_dom"/>
</dbReference>
<feature type="transmembrane region" description="Helical" evidence="5">
    <location>
        <begin position="173"/>
        <end position="191"/>
    </location>
</feature>
<sequence length="387" mass="40239">MLTYSPSVPLLRPRGTHRLAVSAAFLLQGLCFSTWAARIPTVQQQLGLSDTELGGVLLAVPVGSMASLPLSGWLVARYGSRQLTLLGLFLYAAFLPLLGLATTTPQLMGALVLFGLASNMANISINTQAVGVEALYGKSIMASFHGLWSLAGFAGAAIGTFMIANGIAPLPHFLLMAGFVLLGLFLARPFLLPADAPREADAPIFVLPDKSLLLLGLLAFCSLLCEGTMFDWSGVYFRKVIQADKDMVGVGFAAFMSTMAAGRFIADWFADRFGRQRTLIISGLLEAVGLLLAVGFPSIVPATIGFMLVGLGVSSVVPLVYGAAGRSKTMSPGVALAAVSTVGFAGFLLGPPVIGLVAGATSLRVSFSLIALMGLAVAALARRAGVE</sequence>
<accession>A0A212TF55</accession>
<dbReference type="Proteomes" id="UP000198131">
    <property type="component" value="Unassembled WGS sequence"/>
</dbReference>
<feature type="transmembrane region" description="Helical" evidence="5">
    <location>
        <begin position="146"/>
        <end position="167"/>
    </location>
</feature>
<dbReference type="PANTHER" id="PTHR23514:SF13">
    <property type="entry name" value="INNER MEMBRANE PROTEIN YBJJ"/>
    <property type="match status" value="1"/>
</dbReference>
<feature type="transmembrane region" description="Helical" evidence="5">
    <location>
        <begin position="302"/>
        <end position="321"/>
    </location>
</feature>
<comment type="subcellular location">
    <subcellularLocation>
        <location evidence="1">Membrane</location>
        <topology evidence="1">Multi-pass membrane protein</topology>
    </subcellularLocation>
</comment>
<feature type="transmembrane region" description="Helical" evidence="5">
    <location>
        <begin position="55"/>
        <end position="76"/>
    </location>
</feature>
<dbReference type="InterPro" id="IPR011701">
    <property type="entry name" value="MFS"/>
</dbReference>
<evidence type="ECO:0000313" key="7">
    <source>
        <dbReference type="EMBL" id="SNC64688.1"/>
    </source>
</evidence>
<evidence type="ECO:0000256" key="1">
    <source>
        <dbReference type="ARBA" id="ARBA00004141"/>
    </source>
</evidence>